<dbReference type="AlphaFoldDB" id="A0A1F7Z0W1"/>
<gene>
    <name evidence="2" type="ORF">A3D01_04650</name>
</gene>
<keyword evidence="1" id="KW-0812">Transmembrane</keyword>
<reference evidence="2 3" key="1">
    <citation type="journal article" date="2016" name="Nat. Commun.">
        <title>Thousands of microbial genomes shed light on interconnected biogeochemical processes in an aquifer system.</title>
        <authorList>
            <person name="Anantharaman K."/>
            <person name="Brown C.T."/>
            <person name="Hug L.A."/>
            <person name="Sharon I."/>
            <person name="Castelle C.J."/>
            <person name="Probst A.J."/>
            <person name="Thomas B.C."/>
            <person name="Singh A."/>
            <person name="Wilkins M.J."/>
            <person name="Karaoz U."/>
            <person name="Brodie E.L."/>
            <person name="Williams K.H."/>
            <person name="Hubbard S.S."/>
            <person name="Banfield J.F."/>
        </authorList>
    </citation>
    <scope>NUCLEOTIDE SEQUENCE [LARGE SCALE GENOMIC DNA]</scope>
</reference>
<feature type="transmembrane region" description="Helical" evidence="1">
    <location>
        <begin position="99"/>
        <end position="119"/>
    </location>
</feature>
<evidence type="ECO:0000313" key="3">
    <source>
        <dbReference type="Proteomes" id="UP000177169"/>
    </source>
</evidence>
<sequence length="221" mass="24796">MFYLILFFIELISLFFLSRKLHRKLGTFLFSLTRSRKITIYVMAVLFLPGTIVHELSHFLAGLFLLVPVGEIEFIPEFDEEGVKLGSAEIGKTDPIRRFLIGVAPLIVGTVLILLVVYLLSVKSIMGENIWLKRLIIGVMVFELGNTMFLSKKDLEGAWKIYLFLALLVILLYISGLSLSPETMGVISGSKIAIAFEKASVFMLVPLFIDLGFIGSLKLFK</sequence>
<keyword evidence="1" id="KW-1133">Transmembrane helix</keyword>
<keyword evidence="1" id="KW-0472">Membrane</keyword>
<organism evidence="2 3">
    <name type="scientific">Candidatus Woesebacteria bacterium RIFCSPHIGHO2_02_FULL_39_13</name>
    <dbReference type="NCBI Taxonomy" id="1802505"/>
    <lineage>
        <taxon>Bacteria</taxon>
        <taxon>Candidatus Woeseibacteriota</taxon>
    </lineage>
</organism>
<dbReference type="EMBL" id="MGGR01000033">
    <property type="protein sequence ID" value="OGM32325.1"/>
    <property type="molecule type" value="Genomic_DNA"/>
</dbReference>
<evidence type="ECO:0000313" key="2">
    <source>
        <dbReference type="EMBL" id="OGM32325.1"/>
    </source>
</evidence>
<protein>
    <submittedName>
        <fullName evidence="2">Uncharacterized protein</fullName>
    </submittedName>
</protein>
<feature type="transmembrane region" description="Helical" evidence="1">
    <location>
        <begin position="39"/>
        <end position="67"/>
    </location>
</feature>
<evidence type="ECO:0000256" key="1">
    <source>
        <dbReference type="SAM" id="Phobius"/>
    </source>
</evidence>
<proteinExistence type="predicted"/>
<feature type="transmembrane region" description="Helical" evidence="1">
    <location>
        <begin position="161"/>
        <end position="179"/>
    </location>
</feature>
<name>A0A1F7Z0W1_9BACT</name>
<feature type="transmembrane region" description="Helical" evidence="1">
    <location>
        <begin position="199"/>
        <end position="220"/>
    </location>
</feature>
<feature type="transmembrane region" description="Helical" evidence="1">
    <location>
        <begin position="131"/>
        <end position="149"/>
    </location>
</feature>
<dbReference type="Proteomes" id="UP000177169">
    <property type="component" value="Unassembled WGS sequence"/>
</dbReference>
<dbReference type="STRING" id="1802505.A3D01_04650"/>
<accession>A0A1F7Z0W1</accession>
<comment type="caution">
    <text evidence="2">The sequence shown here is derived from an EMBL/GenBank/DDBJ whole genome shotgun (WGS) entry which is preliminary data.</text>
</comment>